<dbReference type="EMBL" id="JRLF01000007">
    <property type="protein sequence ID" value="KQB41544.1"/>
    <property type="molecule type" value="Genomic_DNA"/>
</dbReference>
<dbReference type="AlphaFoldDB" id="A0A0Q0XYL6"/>
<protein>
    <submittedName>
        <fullName evidence="1">Putative Glycosyltransferase</fullName>
    </submittedName>
</protein>
<sequence>MSRNNAFYKRVSDLDALKINIYSKNIFKRFWFAVKTICTLYFIKNRSILIHQGSLWILFPVFFMKANFFQKLVFHLLAKVSKNNKLTIEVNDLVYEQSIDLELFVDDFFSFLQQRLYTIKDCYYIFASHEMKYYTSKKYNILSKYSSVIINGAPELKDYSIIYNDEKWMESDKKKFVYAGSLNKGRQIEDLLTIFTDNEDNLLIVLGNEGEWLNEIKLPKNIIYLGNFEEGIAHYIVSKCDIGIIPYNENRFYYNLCFPTKVSFYITAGLPVLCTPLKELQNVFYNDDAILFNSFSNWKNIIKDIDKEHIIKMKKATDLIKKSYQWDFVLQSLKFE</sequence>
<gene>
    <name evidence="1" type="ORF">RC62_3889</name>
</gene>
<dbReference type="Gene3D" id="3.40.50.2000">
    <property type="entry name" value="Glycogen Phosphorylase B"/>
    <property type="match status" value="1"/>
</dbReference>
<dbReference type="STRING" id="362413.RC62_3889"/>
<dbReference type="SUPFAM" id="SSF53756">
    <property type="entry name" value="UDP-Glycosyltransferase/glycogen phosphorylase"/>
    <property type="match status" value="1"/>
</dbReference>
<organism evidence="1 2">
    <name type="scientific">Flavobacterium aquidurense</name>
    <dbReference type="NCBI Taxonomy" id="362413"/>
    <lineage>
        <taxon>Bacteria</taxon>
        <taxon>Pseudomonadati</taxon>
        <taxon>Bacteroidota</taxon>
        <taxon>Flavobacteriia</taxon>
        <taxon>Flavobacteriales</taxon>
        <taxon>Flavobacteriaceae</taxon>
        <taxon>Flavobacterium</taxon>
    </lineage>
</organism>
<accession>A0A0Q0XYL6</accession>
<name>A0A0Q0XYL6_9FLAO</name>
<comment type="caution">
    <text evidence="1">The sequence shown here is derived from an EMBL/GenBank/DDBJ whole genome shotgun (WGS) entry which is preliminary data.</text>
</comment>
<keyword evidence="1" id="KW-0808">Transferase</keyword>
<proteinExistence type="predicted"/>
<reference evidence="1 2" key="1">
    <citation type="submission" date="2014-09" db="EMBL/GenBank/DDBJ databases">
        <title>Genome sequence of Flavobacterium aquidurense RC62.</title>
        <authorList>
            <person name="Kim J.F."/>
            <person name="Kwak M.-J."/>
        </authorList>
    </citation>
    <scope>NUCLEOTIDE SEQUENCE [LARGE SCALE GENOMIC DNA]</scope>
    <source>
        <strain evidence="1 2">RC62</strain>
    </source>
</reference>
<dbReference type="PATRIC" id="fig|362413.3.peg.3815"/>
<dbReference type="Proteomes" id="UP000050443">
    <property type="component" value="Unassembled WGS sequence"/>
</dbReference>
<evidence type="ECO:0000313" key="1">
    <source>
        <dbReference type="EMBL" id="KQB41544.1"/>
    </source>
</evidence>
<dbReference type="GO" id="GO:0016740">
    <property type="term" value="F:transferase activity"/>
    <property type="evidence" value="ECO:0007669"/>
    <property type="project" value="UniProtKB-KW"/>
</dbReference>
<evidence type="ECO:0000313" key="2">
    <source>
        <dbReference type="Proteomes" id="UP000050443"/>
    </source>
</evidence>